<evidence type="ECO:0000259" key="2">
    <source>
        <dbReference type="PROSITE" id="PS50989"/>
    </source>
</evidence>
<dbReference type="Proteomes" id="UP000237925">
    <property type="component" value="Chromosome"/>
</dbReference>
<dbReference type="PROSITE" id="PS50989">
    <property type="entry name" value="COA_CT_CTER"/>
    <property type="match status" value="1"/>
</dbReference>
<evidence type="ECO:0000313" key="3">
    <source>
        <dbReference type="EMBL" id="AVO49217.1"/>
    </source>
</evidence>
<dbReference type="KEGG" id="mela:C6568_08050"/>
<reference evidence="3 4" key="1">
    <citation type="submission" date="2018-03" db="EMBL/GenBank/DDBJ databases">
        <title>Genome sequencing of Melaminivora sp.</title>
        <authorList>
            <person name="Kim S.-J."/>
            <person name="Heo J."/>
            <person name="Ahn J.-H."/>
            <person name="Kwon S.-W."/>
        </authorList>
    </citation>
    <scope>NUCLEOTIDE SEQUENCE [LARGE SCALE GENOMIC DNA]</scope>
    <source>
        <strain evidence="3 4">SC2-9</strain>
    </source>
</reference>
<gene>
    <name evidence="3" type="ORF">C6568_08050</name>
</gene>
<dbReference type="GO" id="GO:0016740">
    <property type="term" value="F:transferase activity"/>
    <property type="evidence" value="ECO:0007669"/>
    <property type="project" value="UniProtKB-KW"/>
</dbReference>
<dbReference type="FunFam" id="3.90.226.10:FF:000021">
    <property type="entry name" value="Acetyl-CoA carboxylase carboxyltransferase subunit"/>
    <property type="match status" value="1"/>
</dbReference>
<dbReference type="Pfam" id="PF01039">
    <property type="entry name" value="Carboxyl_trans"/>
    <property type="match status" value="1"/>
</dbReference>
<dbReference type="PROSITE" id="PS50980">
    <property type="entry name" value="COA_CT_NTER"/>
    <property type="match status" value="1"/>
</dbReference>
<dbReference type="Gene3D" id="3.90.226.10">
    <property type="entry name" value="2-enoyl-CoA Hydratase, Chain A, domain 1"/>
    <property type="match status" value="2"/>
</dbReference>
<dbReference type="EMBL" id="CP027667">
    <property type="protein sequence ID" value="AVO49217.1"/>
    <property type="molecule type" value="Genomic_DNA"/>
</dbReference>
<organism evidence="3 4">
    <name type="scientific">Melaminivora suipulveris</name>
    <dbReference type="NCBI Taxonomy" id="2109913"/>
    <lineage>
        <taxon>Bacteria</taxon>
        <taxon>Pseudomonadati</taxon>
        <taxon>Pseudomonadota</taxon>
        <taxon>Betaproteobacteria</taxon>
        <taxon>Burkholderiales</taxon>
        <taxon>Comamonadaceae</taxon>
        <taxon>Melaminivora</taxon>
    </lineage>
</organism>
<dbReference type="PANTHER" id="PTHR22855:SF46">
    <property type="entry name" value="METHYLCROTONOYL-COA CARBOXYLASE"/>
    <property type="match status" value="1"/>
</dbReference>
<dbReference type="GO" id="GO:0016874">
    <property type="term" value="F:ligase activity"/>
    <property type="evidence" value="ECO:0007669"/>
    <property type="project" value="InterPro"/>
</dbReference>
<dbReference type="InterPro" id="IPR034733">
    <property type="entry name" value="AcCoA_carboxyl_beta"/>
</dbReference>
<sequence>MPFAAPFPLYESRWNGQSAQALERQTAMLARIAEMQALQERAAQASLRSLPSFERRGQLLPRQRIALLLDAGQPWLPLSQLAGYGADTDDLDKSVPGGGALAGIGWISGVRCMVVANDSGINAGALGPMGGEKMLRAQEIALENKLPFVFLVESAGANLMRYRVEGFVKGGALFRNLARLSSAGIPIVTIQHGSGTAGGAYMPGLSDMVVMVKGRSRAFLAGPPLLKAATGEIATEEELGGAEMHCQLTGLGEYLAGDDRDAIGIARQVVAGLGWSGDTRADVDPAPPRYAADELLGLFSPDLRQPVDMREVIARLVDRSELLEFKPDYGAATLCTQARIHGRTVGFISNNGPIDVAGANKATHFIQWMCKLGQPLIYLQNTTGYMVGKDSEQAGMIKHGSKMIQAVTNASRLIPQITIQCGASFGAGNYGMCGRAYEPRFLFSWPSARTAVMGAEQAAQTMRTVAEGGMKRKGVEITDALRAQLDAQTRQITQNFERQADVFHTSGQMLDDGVIDPRDTRAVLAQCLAVCTDGDARQVRAMQFGLPRM</sequence>
<evidence type="ECO:0000259" key="1">
    <source>
        <dbReference type="PROSITE" id="PS50980"/>
    </source>
</evidence>
<keyword evidence="3" id="KW-0808">Transferase</keyword>
<dbReference type="OrthoDB" id="9803706at2"/>
<dbReference type="SUPFAM" id="SSF52096">
    <property type="entry name" value="ClpP/crotonase"/>
    <property type="match status" value="2"/>
</dbReference>
<dbReference type="InterPro" id="IPR045190">
    <property type="entry name" value="MCCB/AccD1-like"/>
</dbReference>
<evidence type="ECO:0000313" key="4">
    <source>
        <dbReference type="Proteomes" id="UP000237925"/>
    </source>
</evidence>
<dbReference type="InterPro" id="IPR011762">
    <property type="entry name" value="COA_CT_N"/>
</dbReference>
<dbReference type="InterPro" id="IPR029045">
    <property type="entry name" value="ClpP/crotonase-like_dom_sf"/>
</dbReference>
<keyword evidence="4" id="KW-1185">Reference proteome</keyword>
<dbReference type="PANTHER" id="PTHR22855">
    <property type="entry name" value="ACETYL, PROPIONYL, PYRUVATE, AND GLUTACONYL CARBOXYLASE-RELATED"/>
    <property type="match status" value="1"/>
</dbReference>
<feature type="domain" description="CoA carboxyltransferase C-terminal" evidence="2">
    <location>
        <begin position="287"/>
        <end position="549"/>
    </location>
</feature>
<feature type="domain" description="CoA carboxyltransferase N-terminal" evidence="1">
    <location>
        <begin position="28"/>
        <end position="285"/>
    </location>
</feature>
<dbReference type="AlphaFoldDB" id="A0A2R3QC34"/>
<proteinExistence type="predicted"/>
<name>A0A2R3QC34_9BURK</name>
<accession>A0A2R3QC34</accession>
<protein>
    <submittedName>
        <fullName evidence="3">Acetyl-CoA carboxylase carboxyltransferase subunit</fullName>
    </submittedName>
</protein>
<dbReference type="InterPro" id="IPR011763">
    <property type="entry name" value="COA_CT_C"/>
</dbReference>